<evidence type="ECO:0000256" key="1">
    <source>
        <dbReference type="ARBA" id="ARBA00001967"/>
    </source>
</evidence>
<dbReference type="GO" id="GO:0004462">
    <property type="term" value="F:lactoylglutathione lyase activity"/>
    <property type="evidence" value="ECO:0007669"/>
    <property type="project" value="UniProtKB-EC"/>
</dbReference>
<dbReference type="InterPro" id="IPR037523">
    <property type="entry name" value="VOC_core"/>
</dbReference>
<evidence type="ECO:0000256" key="9">
    <source>
        <dbReference type="ARBA" id="ARBA00030892"/>
    </source>
</evidence>
<evidence type="ECO:0000256" key="4">
    <source>
        <dbReference type="ARBA" id="ARBA00012081"/>
    </source>
</evidence>
<reference evidence="16 17" key="1">
    <citation type="submission" date="2020-08" db="EMBL/GenBank/DDBJ databases">
        <title>Genomic Encyclopedia of Type Strains, Phase IV (KMG-IV): sequencing the most valuable type-strain genomes for metagenomic binning, comparative biology and taxonomic classification.</title>
        <authorList>
            <person name="Goeker M."/>
        </authorList>
    </citation>
    <scope>NUCLEOTIDE SEQUENCE [LARGE SCALE GENOMIC DNA]</scope>
    <source>
        <strain evidence="16 17">DSM 25966</strain>
    </source>
</reference>
<dbReference type="EMBL" id="JACIDS010000003">
    <property type="protein sequence ID" value="MBB3931780.1"/>
    <property type="molecule type" value="Genomic_DNA"/>
</dbReference>
<evidence type="ECO:0000313" key="17">
    <source>
        <dbReference type="Proteomes" id="UP000553963"/>
    </source>
</evidence>
<dbReference type="InterPro" id="IPR029068">
    <property type="entry name" value="Glyas_Bleomycin-R_OHBP_Dase"/>
</dbReference>
<comment type="cofactor">
    <cofactor evidence="1">
        <name>Ni(2+)</name>
        <dbReference type="ChEBI" id="CHEBI:49786"/>
    </cofactor>
</comment>
<comment type="similarity">
    <text evidence="3">Belongs to the glyoxalase I family.</text>
</comment>
<dbReference type="Pfam" id="PF00903">
    <property type="entry name" value="Glyoxalase"/>
    <property type="match status" value="1"/>
</dbReference>
<evidence type="ECO:0000256" key="5">
    <source>
        <dbReference type="ARBA" id="ARBA00022723"/>
    </source>
</evidence>
<evidence type="ECO:0000256" key="3">
    <source>
        <dbReference type="ARBA" id="ARBA00010363"/>
    </source>
</evidence>
<dbReference type="Gene3D" id="3.10.180.10">
    <property type="entry name" value="2,3-Dihydroxybiphenyl 1,2-Dioxygenase, domain 1"/>
    <property type="match status" value="1"/>
</dbReference>
<dbReference type="GO" id="GO:0046872">
    <property type="term" value="F:metal ion binding"/>
    <property type="evidence" value="ECO:0007669"/>
    <property type="project" value="UniProtKB-KW"/>
</dbReference>
<feature type="binding site" evidence="14">
    <location>
        <position position="130"/>
    </location>
    <ligand>
        <name>Zn(2+)</name>
        <dbReference type="ChEBI" id="CHEBI:29105"/>
        <note>ligand shared between dimeric partners</note>
    </ligand>
</feature>
<gene>
    <name evidence="16" type="ORF">GGR25_002830</name>
</gene>
<keyword evidence="5 14" id="KW-0479">Metal-binding</keyword>
<sequence length="138" mass="15478">MSDKPETFRMMHTMIRVLDLDKSIKFYTELLGMTLLRRDDYPDGKFTNAFVGYGPEDSNTVVELTLNWGREEPYELGTAFGHLALGVHDIYAVCAALEAQGARIPRPPGPMKHGTTHIAFIEDPDGYKIELIDLATMS</sequence>
<evidence type="ECO:0000256" key="11">
    <source>
        <dbReference type="ARBA" id="ARBA00033298"/>
    </source>
</evidence>
<keyword evidence="17" id="KW-1185">Reference proteome</keyword>
<dbReference type="RefSeq" id="WP_183399385.1">
    <property type="nucleotide sequence ID" value="NZ_JACIDS010000003.1"/>
</dbReference>
<evidence type="ECO:0000259" key="15">
    <source>
        <dbReference type="PROSITE" id="PS51819"/>
    </source>
</evidence>
<evidence type="ECO:0000256" key="6">
    <source>
        <dbReference type="ARBA" id="ARBA00023239"/>
    </source>
</evidence>
<dbReference type="AlphaFoldDB" id="A0A840AN79"/>
<dbReference type="PANTHER" id="PTHR46036:SF5">
    <property type="entry name" value="LACTOYLGLUTATHIONE LYASE"/>
    <property type="match status" value="1"/>
</dbReference>
<dbReference type="EC" id="4.4.1.5" evidence="4"/>
<comment type="cofactor">
    <cofactor evidence="14">
        <name>Zn(2+)</name>
        <dbReference type="ChEBI" id="CHEBI:29105"/>
    </cofactor>
    <text evidence="14">Binds 1 zinc ion per subunit. In the homodimer, two zinc ions are bound between subunits.</text>
</comment>
<dbReference type="GO" id="GO:0005737">
    <property type="term" value="C:cytoplasm"/>
    <property type="evidence" value="ECO:0007669"/>
    <property type="project" value="TreeGrafter"/>
</dbReference>
<keyword evidence="6 16" id="KW-0456">Lyase</keyword>
<feature type="domain" description="VOC" evidence="15">
    <location>
        <begin position="9"/>
        <end position="134"/>
    </location>
</feature>
<dbReference type="PROSITE" id="PS51819">
    <property type="entry name" value="VOC"/>
    <property type="match status" value="1"/>
</dbReference>
<dbReference type="Proteomes" id="UP000553963">
    <property type="component" value="Unassembled WGS sequence"/>
</dbReference>
<organism evidence="16 17">
    <name type="scientific">Kaistia hirudinis</name>
    <dbReference type="NCBI Taxonomy" id="1293440"/>
    <lineage>
        <taxon>Bacteria</taxon>
        <taxon>Pseudomonadati</taxon>
        <taxon>Pseudomonadota</taxon>
        <taxon>Alphaproteobacteria</taxon>
        <taxon>Hyphomicrobiales</taxon>
        <taxon>Kaistiaceae</taxon>
        <taxon>Kaistia</taxon>
    </lineage>
</organism>
<dbReference type="InterPro" id="IPR004361">
    <property type="entry name" value="Glyoxalase_1"/>
</dbReference>
<evidence type="ECO:0000256" key="14">
    <source>
        <dbReference type="PIRSR" id="PIRSR604361-3"/>
    </source>
</evidence>
<dbReference type="CDD" id="cd16358">
    <property type="entry name" value="GlxI_Ni"/>
    <property type="match status" value="1"/>
</dbReference>
<comment type="pathway">
    <text evidence="2">Secondary metabolite metabolism; methylglyoxal degradation; (R)-lactate from methylglyoxal: step 1/2.</text>
</comment>
<evidence type="ECO:0000256" key="12">
    <source>
        <dbReference type="ARBA" id="ARBA00048273"/>
    </source>
</evidence>
<dbReference type="InterPro" id="IPR004360">
    <property type="entry name" value="Glyas_Fos-R_dOase_dom"/>
</dbReference>
<dbReference type="SUPFAM" id="SSF54593">
    <property type="entry name" value="Glyoxalase/Bleomycin resistance protein/Dihydroxybiphenyl dioxygenase"/>
    <property type="match status" value="1"/>
</dbReference>
<evidence type="ECO:0000256" key="13">
    <source>
        <dbReference type="PIRSR" id="PIRSR604361-1"/>
    </source>
</evidence>
<comment type="caution">
    <text evidence="16">The sequence shown here is derived from an EMBL/GenBank/DDBJ whole genome shotgun (WGS) entry which is preliminary data.</text>
</comment>
<evidence type="ECO:0000256" key="2">
    <source>
        <dbReference type="ARBA" id="ARBA00005008"/>
    </source>
</evidence>
<feature type="active site" description="Proton donor/acceptor" evidence="13">
    <location>
        <position position="130"/>
    </location>
</feature>
<protein>
    <recommendedName>
        <fullName evidence="4">lactoylglutathione lyase</fullName>
        <ecNumber evidence="4">4.4.1.5</ecNumber>
    </recommendedName>
    <alternativeName>
        <fullName evidence="9">Aldoketomutase</fullName>
    </alternativeName>
    <alternativeName>
        <fullName evidence="8">Glyoxalase I</fullName>
    </alternativeName>
    <alternativeName>
        <fullName evidence="7">Ketone-aldehyde mutase</fullName>
    </alternativeName>
    <alternativeName>
        <fullName evidence="10">Methylglyoxalase</fullName>
    </alternativeName>
    <alternativeName>
        <fullName evidence="11">S-D-lactoylglutathione methylglyoxal lyase</fullName>
    </alternativeName>
</protein>
<feature type="binding site" evidence="14">
    <location>
        <position position="82"/>
    </location>
    <ligand>
        <name>Zn(2+)</name>
        <dbReference type="ChEBI" id="CHEBI:29105"/>
        <note>ligand shared between dimeric partners</note>
    </ligand>
</feature>
<evidence type="ECO:0000313" key="16">
    <source>
        <dbReference type="EMBL" id="MBB3931780.1"/>
    </source>
</evidence>
<feature type="binding site" evidence="14">
    <location>
        <position position="63"/>
    </location>
    <ligand>
        <name>Zn(2+)</name>
        <dbReference type="ChEBI" id="CHEBI:29105"/>
        <note>ligand shared between dimeric partners</note>
    </ligand>
</feature>
<comment type="catalytic activity">
    <reaction evidence="12">
        <text>(R)-S-lactoylglutathione = methylglyoxal + glutathione</text>
        <dbReference type="Rhea" id="RHEA:19069"/>
        <dbReference type="ChEBI" id="CHEBI:17158"/>
        <dbReference type="ChEBI" id="CHEBI:57474"/>
        <dbReference type="ChEBI" id="CHEBI:57925"/>
        <dbReference type="EC" id="4.4.1.5"/>
    </reaction>
</comment>
<dbReference type="PROSITE" id="PS00934">
    <property type="entry name" value="GLYOXALASE_I_1"/>
    <property type="match status" value="1"/>
</dbReference>
<dbReference type="NCBIfam" id="TIGR00068">
    <property type="entry name" value="glyox_I"/>
    <property type="match status" value="1"/>
</dbReference>
<evidence type="ECO:0000256" key="10">
    <source>
        <dbReference type="ARBA" id="ARBA00032460"/>
    </source>
</evidence>
<accession>A0A840AN79</accession>
<evidence type="ECO:0000256" key="7">
    <source>
        <dbReference type="ARBA" id="ARBA00030291"/>
    </source>
</evidence>
<keyword evidence="14" id="KW-0862">Zinc</keyword>
<name>A0A840AN79_9HYPH</name>
<evidence type="ECO:0000256" key="8">
    <source>
        <dbReference type="ARBA" id="ARBA00030537"/>
    </source>
</evidence>
<dbReference type="UniPathway" id="UPA00619">
    <property type="reaction ID" value="UER00675"/>
</dbReference>
<dbReference type="PANTHER" id="PTHR46036">
    <property type="entry name" value="LACTOYLGLUTATHIONE LYASE"/>
    <property type="match status" value="1"/>
</dbReference>
<proteinExistence type="inferred from homology"/>
<dbReference type="GO" id="GO:0019243">
    <property type="term" value="P:methylglyoxal catabolic process to D-lactate via S-lactoyl-glutathione"/>
    <property type="evidence" value="ECO:0007669"/>
    <property type="project" value="TreeGrafter"/>
</dbReference>
<dbReference type="InterPro" id="IPR018146">
    <property type="entry name" value="Glyoxalase_1_CS"/>
</dbReference>